<proteinExistence type="predicted"/>
<reference evidence="2 3" key="1">
    <citation type="submission" date="2017-09" db="EMBL/GenBank/DDBJ databases">
        <authorList>
            <consortium name="International Durum Wheat Genome Sequencing Consortium (IDWGSC)"/>
            <person name="Milanesi L."/>
        </authorList>
    </citation>
    <scope>NUCLEOTIDE SEQUENCE [LARGE SCALE GENOMIC DNA]</scope>
    <source>
        <strain evidence="3">cv. Svevo</strain>
    </source>
</reference>
<dbReference type="Gramene" id="TRITD6Av1G022140.1">
    <property type="protein sequence ID" value="TRITD6Av1G022140.1"/>
    <property type="gene ID" value="TRITD6Av1G022140"/>
</dbReference>
<sequence length="147" mass="16274">MADERSRREGAEAGPYASDARVRPQSTRTQRPSMAARVDVGGRGEELARPDTGNGAEAAGSGNSGGAGDERLHGRRPAGFKRRLKVCQIYFHFMHGLIPPLDTVKRENFHLEGPTGVMKWLEALRKIMELTDTELINWQGSNRQMES</sequence>
<feature type="compositionally biased region" description="Basic and acidic residues" evidence="1">
    <location>
        <begin position="1"/>
        <end position="11"/>
    </location>
</feature>
<dbReference type="AlphaFoldDB" id="A0A9R0XUY9"/>
<protein>
    <submittedName>
        <fullName evidence="2">Uncharacterized protein</fullName>
    </submittedName>
</protein>
<name>A0A9R0XUY9_TRITD</name>
<keyword evidence="3" id="KW-1185">Reference proteome</keyword>
<feature type="compositionally biased region" description="Basic and acidic residues" evidence="1">
    <location>
        <begin position="40"/>
        <end position="49"/>
    </location>
</feature>
<evidence type="ECO:0000313" key="3">
    <source>
        <dbReference type="Proteomes" id="UP000324705"/>
    </source>
</evidence>
<dbReference type="OMA" id="TELINWQ"/>
<evidence type="ECO:0000256" key="1">
    <source>
        <dbReference type="SAM" id="MobiDB-lite"/>
    </source>
</evidence>
<dbReference type="Proteomes" id="UP000324705">
    <property type="component" value="Chromosome 6A"/>
</dbReference>
<dbReference type="EMBL" id="LT934121">
    <property type="protein sequence ID" value="VAI42936.1"/>
    <property type="molecule type" value="Genomic_DNA"/>
</dbReference>
<evidence type="ECO:0000313" key="2">
    <source>
        <dbReference type="EMBL" id="VAI42936.1"/>
    </source>
</evidence>
<gene>
    <name evidence="2" type="ORF">TRITD_6Av1G022140</name>
</gene>
<feature type="region of interest" description="Disordered" evidence="1">
    <location>
        <begin position="1"/>
        <end position="77"/>
    </location>
</feature>
<organism evidence="2 3">
    <name type="scientific">Triticum turgidum subsp. durum</name>
    <name type="common">Durum wheat</name>
    <name type="synonym">Triticum durum</name>
    <dbReference type="NCBI Taxonomy" id="4567"/>
    <lineage>
        <taxon>Eukaryota</taxon>
        <taxon>Viridiplantae</taxon>
        <taxon>Streptophyta</taxon>
        <taxon>Embryophyta</taxon>
        <taxon>Tracheophyta</taxon>
        <taxon>Spermatophyta</taxon>
        <taxon>Magnoliopsida</taxon>
        <taxon>Liliopsida</taxon>
        <taxon>Poales</taxon>
        <taxon>Poaceae</taxon>
        <taxon>BOP clade</taxon>
        <taxon>Pooideae</taxon>
        <taxon>Triticodae</taxon>
        <taxon>Triticeae</taxon>
        <taxon>Triticinae</taxon>
        <taxon>Triticum</taxon>
    </lineage>
</organism>
<accession>A0A9R0XUY9</accession>